<dbReference type="Proteomes" id="UP000309061">
    <property type="component" value="Chromosome"/>
</dbReference>
<dbReference type="SUPFAM" id="SSF52141">
    <property type="entry name" value="Uracil-DNA glycosylase-like"/>
    <property type="match status" value="1"/>
</dbReference>
<dbReference type="RefSeq" id="WP_136495820.1">
    <property type="nucleotide sequence ID" value="NZ_CP046052.1"/>
</dbReference>
<keyword evidence="3" id="KW-1185">Reference proteome</keyword>
<dbReference type="PANTHER" id="PTHR42160:SF1">
    <property type="entry name" value="URACIL-DNA GLYCOSYLASE SUPERFAMILY PROTEIN"/>
    <property type="match status" value="1"/>
</dbReference>
<feature type="domain" description="Uracil-DNA glycosylase-like" evidence="1">
    <location>
        <begin position="37"/>
        <end position="201"/>
    </location>
</feature>
<dbReference type="InterPro" id="IPR047124">
    <property type="entry name" value="HI_0220.2"/>
</dbReference>
<dbReference type="Pfam" id="PF03167">
    <property type="entry name" value="UDG"/>
    <property type="match status" value="1"/>
</dbReference>
<evidence type="ECO:0000313" key="3">
    <source>
        <dbReference type="Proteomes" id="UP000309061"/>
    </source>
</evidence>
<dbReference type="InterPro" id="IPR036895">
    <property type="entry name" value="Uracil-DNA_glycosylase-like_sf"/>
</dbReference>
<protein>
    <submittedName>
        <fullName evidence="2">Uracil-DNA glycosylase family protein</fullName>
    </submittedName>
</protein>
<dbReference type="AlphaFoldDB" id="A0A6B8KGJ2"/>
<name>A0A6B8KGJ2_9HYPH</name>
<organism evidence="2 3">
    <name type="scientific">Methylocystis heyeri</name>
    <dbReference type="NCBI Taxonomy" id="391905"/>
    <lineage>
        <taxon>Bacteria</taxon>
        <taxon>Pseudomonadati</taxon>
        <taxon>Pseudomonadota</taxon>
        <taxon>Alphaproteobacteria</taxon>
        <taxon>Hyphomicrobiales</taxon>
        <taxon>Methylocystaceae</taxon>
        <taxon>Methylocystis</taxon>
    </lineage>
</organism>
<dbReference type="EMBL" id="CP046052">
    <property type="protein sequence ID" value="QGM45540.1"/>
    <property type="molecule type" value="Genomic_DNA"/>
</dbReference>
<evidence type="ECO:0000313" key="2">
    <source>
        <dbReference type="EMBL" id="QGM45540.1"/>
    </source>
</evidence>
<accession>A0A6B8KGJ2</accession>
<gene>
    <name evidence="2" type="ORF">H2LOC_007425</name>
</gene>
<dbReference type="PANTHER" id="PTHR42160">
    <property type="entry name" value="URACIL-DNA GLYCOSYLASE SUPERFAMILY PROTEIN"/>
    <property type="match status" value="1"/>
</dbReference>
<dbReference type="CDD" id="cd10033">
    <property type="entry name" value="UDG_like"/>
    <property type="match status" value="1"/>
</dbReference>
<dbReference type="Gene3D" id="3.40.470.10">
    <property type="entry name" value="Uracil-DNA glycosylase-like domain"/>
    <property type="match status" value="1"/>
</dbReference>
<reference evidence="2 3" key="1">
    <citation type="submission" date="2019-11" db="EMBL/GenBank/DDBJ databases">
        <title>The genome sequence of Methylocystis heyeri.</title>
        <authorList>
            <person name="Oshkin I.Y."/>
            <person name="Miroshnikov K."/>
            <person name="Dedysh S.N."/>
        </authorList>
    </citation>
    <scope>NUCLEOTIDE SEQUENCE [LARGE SCALE GENOMIC DNA]</scope>
    <source>
        <strain evidence="2 3">H2</strain>
    </source>
</reference>
<dbReference type="KEGG" id="mhey:H2LOC_007425"/>
<dbReference type="OrthoDB" id="9789139at2"/>
<evidence type="ECO:0000259" key="1">
    <source>
        <dbReference type="SMART" id="SM00986"/>
    </source>
</evidence>
<dbReference type="SMART" id="SM00986">
    <property type="entry name" value="UDG"/>
    <property type="match status" value="1"/>
</dbReference>
<dbReference type="SMART" id="SM00987">
    <property type="entry name" value="UreE_C"/>
    <property type="match status" value="1"/>
</dbReference>
<proteinExistence type="predicted"/>
<sequence>MPQPDLSLEKLLERIRACRLCATQPARRPLPQEPNPVLRVSRSARLLIAGQAPGVRVHLTGVPFNDRSGDRLREWMGVDRALFYDESKIAIAAMSFCFPGHDRGGGDLPPRRECRLQWHDALFEETPGIETILAIGRYAQDYHFDRLGLARGGSVGETVARWREYASSRPRVFPLPHPSWRNTGWLKRHPWFEEELLPELRKEIARLFGENANDSEF</sequence>
<dbReference type="InterPro" id="IPR005122">
    <property type="entry name" value="Uracil-DNA_glycosylase-like"/>
</dbReference>